<evidence type="ECO:0000256" key="4">
    <source>
        <dbReference type="ARBA" id="ARBA00022727"/>
    </source>
</evidence>
<dbReference type="InterPro" id="IPR016193">
    <property type="entry name" value="Cytidine_deaminase-like"/>
</dbReference>
<dbReference type="EMBL" id="WIUZ02000005">
    <property type="protein sequence ID" value="KAF9786662.1"/>
    <property type="molecule type" value="Genomic_DNA"/>
</dbReference>
<organism evidence="11 12">
    <name type="scientific">Thelephora terrestris</name>
    <dbReference type="NCBI Taxonomy" id="56493"/>
    <lineage>
        <taxon>Eukaryota</taxon>
        <taxon>Fungi</taxon>
        <taxon>Dikarya</taxon>
        <taxon>Basidiomycota</taxon>
        <taxon>Agaricomycotina</taxon>
        <taxon>Agaricomycetes</taxon>
        <taxon>Thelephorales</taxon>
        <taxon>Thelephoraceae</taxon>
        <taxon>Thelephora</taxon>
    </lineage>
</organism>
<evidence type="ECO:0000256" key="5">
    <source>
        <dbReference type="ARBA" id="ARBA00022801"/>
    </source>
</evidence>
<evidence type="ECO:0000256" key="6">
    <source>
        <dbReference type="ARBA" id="ARBA00022833"/>
    </source>
</evidence>
<dbReference type="EC" id="3.5.4.12" evidence="7"/>
<dbReference type="AlphaFoldDB" id="A0A9P6HGI2"/>
<dbReference type="PANTHER" id="PTHR11086">
    <property type="entry name" value="DEOXYCYTIDYLATE DEAMINASE-RELATED"/>
    <property type="match status" value="1"/>
</dbReference>
<sequence length="283" mass="32072">MFIVIVGTMYSGKSTLEDYLVSRHGFTSIHLESANHYRVWSRNPREILDHVTRDWRNNYVTAAVLSTDELREFAIRPFVLIVSVDAPILERFRRMTRYRTLSLAAHLRIDNPFLTVPEFQAHLESVDLLNVERLRPHWDTYFMHLASLASRRSNCMKRRVGAILVRNNRVVATGYNGTPRGLRNCNDGGCPRCNTGGSSGHDLDQCVCLHAEENALLESGRERLEDTVLYCNTCPCLGCSVKIIQCGVKEVVYHLGYKVDDGSAALFREAGVTIRRHAPPDPL</sequence>
<reference evidence="11" key="2">
    <citation type="submission" date="2020-11" db="EMBL/GenBank/DDBJ databases">
        <authorList>
            <consortium name="DOE Joint Genome Institute"/>
            <person name="Kuo A."/>
            <person name="Miyauchi S."/>
            <person name="Kiss E."/>
            <person name="Drula E."/>
            <person name="Kohler A."/>
            <person name="Sanchez-Garcia M."/>
            <person name="Andreopoulos B."/>
            <person name="Barry K.W."/>
            <person name="Bonito G."/>
            <person name="Buee M."/>
            <person name="Carver A."/>
            <person name="Chen C."/>
            <person name="Cichocki N."/>
            <person name="Clum A."/>
            <person name="Culley D."/>
            <person name="Crous P.W."/>
            <person name="Fauchery L."/>
            <person name="Girlanda M."/>
            <person name="Hayes R."/>
            <person name="Keri Z."/>
            <person name="Labutti K."/>
            <person name="Lipzen A."/>
            <person name="Lombard V."/>
            <person name="Magnuson J."/>
            <person name="Maillard F."/>
            <person name="Morin E."/>
            <person name="Murat C."/>
            <person name="Nolan M."/>
            <person name="Ohm R."/>
            <person name="Pangilinan J."/>
            <person name="Pereira M."/>
            <person name="Perotto S."/>
            <person name="Peter M."/>
            <person name="Riley R."/>
            <person name="Sitrit Y."/>
            <person name="Stielow B."/>
            <person name="Szollosi G."/>
            <person name="Zifcakova L."/>
            <person name="Stursova M."/>
            <person name="Spatafora J.W."/>
            <person name="Tedersoo L."/>
            <person name="Vaario L.-M."/>
            <person name="Yamada A."/>
            <person name="Yan M."/>
            <person name="Wang P."/>
            <person name="Xu J."/>
            <person name="Bruns T."/>
            <person name="Baldrian P."/>
            <person name="Vilgalys R."/>
            <person name="Henrissat B."/>
            <person name="Grigoriev I.V."/>
            <person name="Hibbett D."/>
            <person name="Nagy L.G."/>
            <person name="Martin F.M."/>
        </authorList>
    </citation>
    <scope>NUCLEOTIDE SEQUENCE</scope>
    <source>
        <strain evidence="11">UH-Tt-Lm1</strain>
    </source>
</reference>
<dbReference type="Pfam" id="PF00383">
    <property type="entry name" value="dCMP_cyt_deam_1"/>
    <property type="match status" value="1"/>
</dbReference>
<dbReference type="GO" id="GO:0004132">
    <property type="term" value="F:dCMP deaminase activity"/>
    <property type="evidence" value="ECO:0007669"/>
    <property type="project" value="UniProtKB-EC"/>
</dbReference>
<dbReference type="GO" id="GO:0005737">
    <property type="term" value="C:cytoplasm"/>
    <property type="evidence" value="ECO:0007669"/>
    <property type="project" value="TreeGrafter"/>
</dbReference>
<keyword evidence="3" id="KW-0479">Metal-binding</keyword>
<dbReference type="SUPFAM" id="SSF52540">
    <property type="entry name" value="P-loop containing nucleoside triphosphate hydrolases"/>
    <property type="match status" value="1"/>
</dbReference>
<dbReference type="GO" id="GO:0009165">
    <property type="term" value="P:nucleotide biosynthetic process"/>
    <property type="evidence" value="ECO:0007669"/>
    <property type="project" value="UniProtKB-KW"/>
</dbReference>
<evidence type="ECO:0000256" key="8">
    <source>
        <dbReference type="ARBA" id="ARBA00041763"/>
    </source>
</evidence>
<dbReference type="PROSITE" id="PS51747">
    <property type="entry name" value="CYT_DCMP_DEAMINASES_2"/>
    <property type="match status" value="1"/>
</dbReference>
<evidence type="ECO:0000313" key="12">
    <source>
        <dbReference type="Proteomes" id="UP000736335"/>
    </source>
</evidence>
<proteinExistence type="inferred from homology"/>
<evidence type="ECO:0000256" key="9">
    <source>
        <dbReference type="ARBA" id="ARBA00071582"/>
    </source>
</evidence>
<comment type="similarity">
    <text evidence="2">Belongs to the cytidine and deoxycytidylate deaminase family.</text>
</comment>
<reference evidence="11" key="1">
    <citation type="journal article" date="2020" name="Nat. Commun.">
        <title>Large-scale genome sequencing of mycorrhizal fungi provides insights into the early evolution of symbiotic traits.</title>
        <authorList>
            <person name="Miyauchi S."/>
            <person name="Kiss E."/>
            <person name="Kuo A."/>
            <person name="Drula E."/>
            <person name="Kohler A."/>
            <person name="Sanchez-Garcia M."/>
            <person name="Morin E."/>
            <person name="Andreopoulos B."/>
            <person name="Barry K.W."/>
            <person name="Bonito G."/>
            <person name="Buee M."/>
            <person name="Carver A."/>
            <person name="Chen C."/>
            <person name="Cichocki N."/>
            <person name="Clum A."/>
            <person name="Culley D."/>
            <person name="Crous P.W."/>
            <person name="Fauchery L."/>
            <person name="Girlanda M."/>
            <person name="Hayes R.D."/>
            <person name="Keri Z."/>
            <person name="LaButti K."/>
            <person name="Lipzen A."/>
            <person name="Lombard V."/>
            <person name="Magnuson J."/>
            <person name="Maillard F."/>
            <person name="Murat C."/>
            <person name="Nolan M."/>
            <person name="Ohm R.A."/>
            <person name="Pangilinan J."/>
            <person name="Pereira M.F."/>
            <person name="Perotto S."/>
            <person name="Peter M."/>
            <person name="Pfister S."/>
            <person name="Riley R."/>
            <person name="Sitrit Y."/>
            <person name="Stielow J.B."/>
            <person name="Szollosi G."/>
            <person name="Zifcakova L."/>
            <person name="Stursova M."/>
            <person name="Spatafora J.W."/>
            <person name="Tedersoo L."/>
            <person name="Vaario L.M."/>
            <person name="Yamada A."/>
            <person name="Yan M."/>
            <person name="Wang P."/>
            <person name="Xu J."/>
            <person name="Bruns T."/>
            <person name="Baldrian P."/>
            <person name="Vilgalys R."/>
            <person name="Dunand C."/>
            <person name="Henrissat B."/>
            <person name="Grigoriev I.V."/>
            <person name="Hibbett D."/>
            <person name="Nagy L.G."/>
            <person name="Martin F.M."/>
        </authorList>
    </citation>
    <scope>NUCLEOTIDE SEQUENCE</scope>
    <source>
        <strain evidence="11">UH-Tt-Lm1</strain>
    </source>
</reference>
<keyword evidence="6" id="KW-0862">Zinc</keyword>
<dbReference type="InterPro" id="IPR035105">
    <property type="entry name" value="Deoxycytidylate_deaminase_dom"/>
</dbReference>
<evidence type="ECO:0000256" key="1">
    <source>
        <dbReference type="ARBA" id="ARBA00001947"/>
    </source>
</evidence>
<keyword evidence="12" id="KW-1185">Reference proteome</keyword>
<dbReference type="InterPro" id="IPR015517">
    <property type="entry name" value="dCMP_deaminase-rel"/>
</dbReference>
<dbReference type="FunFam" id="3.40.140.10:FF:000035">
    <property type="entry name" value="dCMP deaminase"/>
    <property type="match status" value="1"/>
</dbReference>
<protein>
    <recommendedName>
        <fullName evidence="9">Deoxycytidylate deaminase</fullName>
        <ecNumber evidence="7">3.5.4.12</ecNumber>
    </recommendedName>
    <alternativeName>
        <fullName evidence="8">dCMP deaminase</fullName>
    </alternativeName>
</protein>
<evidence type="ECO:0000259" key="10">
    <source>
        <dbReference type="PROSITE" id="PS51747"/>
    </source>
</evidence>
<evidence type="ECO:0000256" key="3">
    <source>
        <dbReference type="ARBA" id="ARBA00022723"/>
    </source>
</evidence>
<gene>
    <name evidence="11" type="ORF">BJ322DRAFT_1099161</name>
</gene>
<dbReference type="PANTHER" id="PTHR11086:SF18">
    <property type="entry name" value="DEOXYCYTIDYLATE DEAMINASE"/>
    <property type="match status" value="1"/>
</dbReference>
<comment type="cofactor">
    <cofactor evidence="1">
        <name>Zn(2+)</name>
        <dbReference type="ChEBI" id="CHEBI:29105"/>
    </cofactor>
</comment>
<dbReference type="InterPro" id="IPR016192">
    <property type="entry name" value="APOBEC/CMP_deaminase_Zn-bd"/>
</dbReference>
<dbReference type="SUPFAM" id="SSF53927">
    <property type="entry name" value="Cytidine deaminase-like"/>
    <property type="match status" value="1"/>
</dbReference>
<dbReference type="GO" id="GO:0008270">
    <property type="term" value="F:zinc ion binding"/>
    <property type="evidence" value="ECO:0007669"/>
    <property type="project" value="InterPro"/>
</dbReference>
<keyword evidence="4" id="KW-0545">Nucleotide biosynthesis</keyword>
<dbReference type="CDD" id="cd01286">
    <property type="entry name" value="deoxycytidylate_deaminase"/>
    <property type="match status" value="1"/>
</dbReference>
<dbReference type="PROSITE" id="PS00903">
    <property type="entry name" value="CYT_DCMP_DEAMINASES_1"/>
    <property type="match status" value="1"/>
</dbReference>
<dbReference type="InterPro" id="IPR002125">
    <property type="entry name" value="CMP_dCMP_dom"/>
</dbReference>
<name>A0A9P6HGI2_9AGAM</name>
<feature type="domain" description="CMP/dCMP-type deaminase" evidence="10">
    <location>
        <begin position="137"/>
        <end position="266"/>
    </location>
</feature>
<dbReference type="OrthoDB" id="6710946at2759"/>
<keyword evidence="5" id="KW-0378">Hydrolase</keyword>
<accession>A0A9P6HGI2</accession>
<evidence type="ECO:0000313" key="11">
    <source>
        <dbReference type="EMBL" id="KAF9786662.1"/>
    </source>
</evidence>
<evidence type="ECO:0000256" key="2">
    <source>
        <dbReference type="ARBA" id="ARBA00006576"/>
    </source>
</evidence>
<dbReference type="Gene3D" id="3.40.140.10">
    <property type="entry name" value="Cytidine Deaminase, domain 2"/>
    <property type="match status" value="1"/>
</dbReference>
<evidence type="ECO:0000256" key="7">
    <source>
        <dbReference type="ARBA" id="ARBA00038938"/>
    </source>
</evidence>
<dbReference type="InterPro" id="IPR027417">
    <property type="entry name" value="P-loop_NTPase"/>
</dbReference>
<dbReference type="Proteomes" id="UP000736335">
    <property type="component" value="Unassembled WGS sequence"/>
</dbReference>
<comment type="caution">
    <text evidence="11">The sequence shown here is derived from an EMBL/GenBank/DDBJ whole genome shotgun (WGS) entry which is preliminary data.</text>
</comment>